<gene>
    <name evidence="2" type="ORF">DERP_005779</name>
</gene>
<evidence type="ECO:0000313" key="3">
    <source>
        <dbReference type="Proteomes" id="UP000887458"/>
    </source>
</evidence>
<sequence length="59" mass="6480">MKDEDNTDIHSIMVYIVPSNSGLHSAICSANLRRSVSDATFLMSIVGSLFFGSYALHIF</sequence>
<keyword evidence="1" id="KW-1133">Transmembrane helix</keyword>
<dbReference type="Proteomes" id="UP000887458">
    <property type="component" value="Unassembled WGS sequence"/>
</dbReference>
<organism evidence="2 3">
    <name type="scientific">Dermatophagoides pteronyssinus</name>
    <name type="common">European house dust mite</name>
    <dbReference type="NCBI Taxonomy" id="6956"/>
    <lineage>
        <taxon>Eukaryota</taxon>
        <taxon>Metazoa</taxon>
        <taxon>Ecdysozoa</taxon>
        <taxon>Arthropoda</taxon>
        <taxon>Chelicerata</taxon>
        <taxon>Arachnida</taxon>
        <taxon>Acari</taxon>
        <taxon>Acariformes</taxon>
        <taxon>Sarcoptiformes</taxon>
        <taxon>Astigmata</taxon>
        <taxon>Psoroptidia</taxon>
        <taxon>Analgoidea</taxon>
        <taxon>Pyroglyphidae</taxon>
        <taxon>Dermatophagoidinae</taxon>
        <taxon>Dermatophagoides</taxon>
    </lineage>
</organism>
<comment type="caution">
    <text evidence="2">The sequence shown here is derived from an EMBL/GenBank/DDBJ whole genome shotgun (WGS) entry which is preliminary data.</text>
</comment>
<proteinExistence type="predicted"/>
<reference evidence="2 3" key="1">
    <citation type="journal article" date="2018" name="J. Allergy Clin. Immunol.">
        <title>High-quality assembly of Dermatophagoides pteronyssinus genome and transcriptome reveals a wide range of novel allergens.</title>
        <authorList>
            <person name="Liu X.Y."/>
            <person name="Yang K.Y."/>
            <person name="Wang M.Q."/>
            <person name="Kwok J.S."/>
            <person name="Zeng X."/>
            <person name="Yang Z."/>
            <person name="Xiao X.J."/>
            <person name="Lau C.P."/>
            <person name="Li Y."/>
            <person name="Huang Z.M."/>
            <person name="Ba J.G."/>
            <person name="Yim A.K."/>
            <person name="Ouyang C.Y."/>
            <person name="Ngai S.M."/>
            <person name="Chan T.F."/>
            <person name="Leung E.L."/>
            <person name="Liu L."/>
            <person name="Liu Z.G."/>
            <person name="Tsui S.K."/>
        </authorList>
    </citation>
    <scope>NUCLEOTIDE SEQUENCE [LARGE SCALE GENOMIC DNA]</scope>
    <source>
        <strain evidence="2">Derp</strain>
    </source>
</reference>
<protein>
    <submittedName>
        <fullName evidence="2">Uncharacterized protein</fullName>
    </submittedName>
</protein>
<keyword evidence="3" id="KW-1185">Reference proteome</keyword>
<evidence type="ECO:0000256" key="1">
    <source>
        <dbReference type="SAM" id="Phobius"/>
    </source>
</evidence>
<keyword evidence="1" id="KW-0472">Membrane</keyword>
<keyword evidence="1" id="KW-0812">Transmembrane</keyword>
<feature type="transmembrane region" description="Helical" evidence="1">
    <location>
        <begin position="39"/>
        <end position="58"/>
    </location>
</feature>
<evidence type="ECO:0000313" key="2">
    <source>
        <dbReference type="EMBL" id="KAH9419272.1"/>
    </source>
</evidence>
<dbReference type="EMBL" id="NJHN03000060">
    <property type="protein sequence ID" value="KAH9419272.1"/>
    <property type="molecule type" value="Genomic_DNA"/>
</dbReference>
<accession>A0ABQ8J9I4</accession>
<name>A0ABQ8J9I4_DERPT</name>
<reference evidence="2 3" key="2">
    <citation type="journal article" date="2022" name="Mol. Biol. Evol.">
        <title>Comparative Genomics Reveals Insights into the Divergent Evolution of Astigmatic Mites and Household Pest Adaptations.</title>
        <authorList>
            <person name="Xiong Q."/>
            <person name="Wan A.T."/>
            <person name="Liu X."/>
            <person name="Fung C.S."/>
            <person name="Xiao X."/>
            <person name="Malainual N."/>
            <person name="Hou J."/>
            <person name="Wang L."/>
            <person name="Wang M."/>
            <person name="Yang K.Y."/>
            <person name="Cui Y."/>
            <person name="Leung E.L."/>
            <person name="Nong W."/>
            <person name="Shin S.K."/>
            <person name="Au S.W."/>
            <person name="Jeong K.Y."/>
            <person name="Chew F.T."/>
            <person name="Hui J.H."/>
            <person name="Leung T.F."/>
            <person name="Tungtrongchitr A."/>
            <person name="Zhong N."/>
            <person name="Liu Z."/>
            <person name="Tsui S.K."/>
        </authorList>
    </citation>
    <scope>NUCLEOTIDE SEQUENCE [LARGE SCALE GENOMIC DNA]</scope>
    <source>
        <strain evidence="2">Derp</strain>
    </source>
</reference>